<dbReference type="AlphaFoldDB" id="A0A8F9TWN4"/>
<evidence type="ECO:0000313" key="2">
    <source>
        <dbReference type="Proteomes" id="UP000825051"/>
    </source>
</evidence>
<dbReference type="KEGG" id="ole:K0B96_02035"/>
<dbReference type="RefSeq" id="WP_220163274.1">
    <property type="nucleotide sequence ID" value="NZ_CP080507.1"/>
</dbReference>
<dbReference type="GO" id="GO:0016787">
    <property type="term" value="F:hydrolase activity"/>
    <property type="evidence" value="ECO:0007669"/>
    <property type="project" value="UniProtKB-ARBA"/>
</dbReference>
<proteinExistence type="predicted"/>
<dbReference type="Gene3D" id="3.40.720.10">
    <property type="entry name" value="Alkaline Phosphatase, subunit A"/>
    <property type="match status" value="1"/>
</dbReference>
<dbReference type="InterPro" id="IPR017850">
    <property type="entry name" value="Alkaline_phosphatase_core_sf"/>
</dbReference>
<dbReference type="PANTHER" id="PTHR10151">
    <property type="entry name" value="ECTONUCLEOTIDE PYROPHOSPHATASE/PHOSPHODIESTERASE"/>
    <property type="match status" value="1"/>
</dbReference>
<protein>
    <submittedName>
        <fullName evidence="1">Ectonucleotide pyrophosphatase/phosphodiesterase</fullName>
    </submittedName>
</protein>
<dbReference type="InterPro" id="IPR002591">
    <property type="entry name" value="Phosphodiest/P_Trfase"/>
</dbReference>
<dbReference type="SUPFAM" id="SSF53649">
    <property type="entry name" value="Alkaline phosphatase-like"/>
    <property type="match status" value="1"/>
</dbReference>
<sequence length="414" mass="45726">MQTSCPPLRFRLLLVLSILLAGARVFASSPIATPPPLLLISLDGFRADYCDLYPAETSHLRALRSDGASAAALISVYPSNTFPNHYSIVTGLYPAHHGIINNDFFDPARGEFFHYNRAAISGDGTWWGGEPIWVTAIKQGRRSACAFWPGSDAAIQGIRPTFWHPYDYSIPFEKRLDELLSWLSDAPAQRPAVTTFYLEETNSVGHRFGPHSPEIRGAVKLLDERVGMIVDRLRQAGIAANIIVVSDHGMTECTPQQVVLFDDYFDLKKVQIDFSETAAGLRPLAGADAAAVFASVSRMPHVHAYHGDAMPPRFHLTANPRIPPIWLVPDEGWCIMSRENFTKYQSHFDRGQHGYDPALPSMHALLIAHGPSIRPGVRIPAVANIHLYNLMCAATGLKPAANDGDDRLVRAFLR</sequence>
<dbReference type="CDD" id="cd16018">
    <property type="entry name" value="Enpp"/>
    <property type="match status" value="1"/>
</dbReference>
<dbReference type="Gene3D" id="3.30.1360.180">
    <property type="match status" value="1"/>
</dbReference>
<evidence type="ECO:0000313" key="1">
    <source>
        <dbReference type="EMBL" id="QYM79422.1"/>
    </source>
</evidence>
<dbReference type="Proteomes" id="UP000825051">
    <property type="component" value="Chromosome"/>
</dbReference>
<accession>A0A8F9TWN4</accession>
<dbReference type="Pfam" id="PF01663">
    <property type="entry name" value="Phosphodiest"/>
    <property type="match status" value="1"/>
</dbReference>
<gene>
    <name evidence="1" type="ORF">K0B96_02035</name>
</gene>
<keyword evidence="2" id="KW-1185">Reference proteome</keyword>
<dbReference type="PANTHER" id="PTHR10151:SF120">
    <property type="entry name" value="BIS(5'-ADENOSYL)-TRIPHOSPHATASE"/>
    <property type="match status" value="1"/>
</dbReference>
<reference evidence="1" key="1">
    <citation type="submission" date="2021-08" db="EMBL/GenBank/DDBJ databases">
        <title>Genome of a novel bacterium of the phylum Verrucomicrobia, Oleiharenicola sp. KSB-15.</title>
        <authorList>
            <person name="Chung J.-H."/>
            <person name="Ahn J.-H."/>
            <person name="Yoon Y."/>
            <person name="Kim D.-Y."/>
            <person name="An S.-H."/>
            <person name="Park I."/>
            <person name="Yeon J."/>
        </authorList>
    </citation>
    <scope>NUCLEOTIDE SEQUENCE</scope>
    <source>
        <strain evidence="1">KSB-15</strain>
    </source>
</reference>
<dbReference type="EMBL" id="CP080507">
    <property type="protein sequence ID" value="QYM79422.1"/>
    <property type="molecule type" value="Genomic_DNA"/>
</dbReference>
<organism evidence="1 2">
    <name type="scientific">Horticoccus luteus</name>
    <dbReference type="NCBI Taxonomy" id="2862869"/>
    <lineage>
        <taxon>Bacteria</taxon>
        <taxon>Pseudomonadati</taxon>
        <taxon>Verrucomicrobiota</taxon>
        <taxon>Opitutia</taxon>
        <taxon>Opitutales</taxon>
        <taxon>Opitutaceae</taxon>
        <taxon>Horticoccus</taxon>
    </lineage>
</organism>
<name>A0A8F9TWN4_9BACT</name>